<evidence type="ECO:0000313" key="4">
    <source>
        <dbReference type="Proteomes" id="UP001595583"/>
    </source>
</evidence>
<reference evidence="4" key="1">
    <citation type="journal article" date="2019" name="Int. J. Syst. Evol. Microbiol.">
        <title>The Global Catalogue of Microorganisms (GCM) 10K type strain sequencing project: providing services to taxonomists for standard genome sequencing and annotation.</title>
        <authorList>
            <consortium name="The Broad Institute Genomics Platform"/>
            <consortium name="The Broad Institute Genome Sequencing Center for Infectious Disease"/>
            <person name="Wu L."/>
            <person name="Ma J."/>
        </authorList>
    </citation>
    <scope>NUCLEOTIDE SEQUENCE [LARGE SCALE GENOMIC DNA]</scope>
    <source>
        <strain evidence="4">KCTC 52165</strain>
    </source>
</reference>
<proteinExistence type="predicted"/>
<evidence type="ECO:0000259" key="2">
    <source>
        <dbReference type="Pfam" id="PF02826"/>
    </source>
</evidence>
<protein>
    <submittedName>
        <fullName evidence="3">NAD(P)-dependent oxidoreductase</fullName>
    </submittedName>
</protein>
<dbReference type="SUPFAM" id="SSF51735">
    <property type="entry name" value="NAD(P)-binding Rossmann-fold domains"/>
    <property type="match status" value="1"/>
</dbReference>
<dbReference type="Proteomes" id="UP001595583">
    <property type="component" value="Unassembled WGS sequence"/>
</dbReference>
<keyword evidence="4" id="KW-1185">Reference proteome</keyword>
<dbReference type="Pfam" id="PF02826">
    <property type="entry name" value="2-Hacid_dh_C"/>
    <property type="match status" value="1"/>
</dbReference>
<evidence type="ECO:0000256" key="1">
    <source>
        <dbReference type="ARBA" id="ARBA00023002"/>
    </source>
</evidence>
<dbReference type="PANTHER" id="PTHR10996">
    <property type="entry name" value="2-HYDROXYACID DEHYDROGENASE-RELATED"/>
    <property type="match status" value="1"/>
</dbReference>
<dbReference type="InterPro" id="IPR006140">
    <property type="entry name" value="D-isomer_DH_NAD-bd"/>
</dbReference>
<name>A0ABV7KG53_9HYPH</name>
<feature type="domain" description="D-isomer specific 2-hydroxyacid dehydrogenase NAD-binding" evidence="2">
    <location>
        <begin position="179"/>
        <end position="347"/>
    </location>
</feature>
<sequence length="471" mass="49922">MAEENTAGAQGPCRVLICDFVGLKLDENGVPDCREVRKHIEDKGGVFHTGSAADAGELDPDRVHFFYLPHLSTELELLEETAGQRYDGVIAAATVIPKQSPFRLAGVRIGAGTGNMQSASWGGGDGRGGNAVLMNTPGINSRATAQMVMRTLLKVRPDLPLDALHKLVMDGAFDTGKDLWRFPTEKLEGKRLAVIGYGNIGREVARLAKAFLMEVRIFARPRHREWIEAEGFEFCETPQEAAAGADALSVHIGLGPLDMGKGAYANAGFVDEAILTAAADGAVLVNFDRGEVVEIAALERAMASGKVAFAAIDADIFLAEGKGASGPLAPYLPVAERYPGRVLLLPHAAADTDHPSRVAGAKQAVDQILDVIRERKVSNLKGDLPAGFSLGRDRAINGIGAVTADDLSNRLAGENLSRLLSAADGMATFLQERQQAGNGLPVDPAAARRFMADANRLAALLDELGLHGPLN</sequence>
<dbReference type="RefSeq" id="WP_378225603.1">
    <property type="nucleotide sequence ID" value="NZ_JBHRTK010000034.1"/>
</dbReference>
<accession>A0ABV7KG53</accession>
<comment type="caution">
    <text evidence="3">The sequence shown here is derived from an EMBL/GenBank/DDBJ whole genome shotgun (WGS) entry which is preliminary data.</text>
</comment>
<gene>
    <name evidence="3" type="ORF">ACFOHJ_24190</name>
</gene>
<dbReference type="Gene3D" id="3.40.50.720">
    <property type="entry name" value="NAD(P)-binding Rossmann-like Domain"/>
    <property type="match status" value="2"/>
</dbReference>
<keyword evidence="1" id="KW-0560">Oxidoreductase</keyword>
<organism evidence="3 4">
    <name type="scientific">Aquamicrobium soli</name>
    <dbReference type="NCBI Taxonomy" id="1811518"/>
    <lineage>
        <taxon>Bacteria</taxon>
        <taxon>Pseudomonadati</taxon>
        <taxon>Pseudomonadota</taxon>
        <taxon>Alphaproteobacteria</taxon>
        <taxon>Hyphomicrobiales</taxon>
        <taxon>Phyllobacteriaceae</taxon>
        <taxon>Aquamicrobium</taxon>
    </lineage>
</organism>
<evidence type="ECO:0000313" key="3">
    <source>
        <dbReference type="EMBL" id="MFC3209328.1"/>
    </source>
</evidence>
<dbReference type="InterPro" id="IPR050223">
    <property type="entry name" value="D-isomer_2-hydroxyacid_DH"/>
</dbReference>
<dbReference type="InterPro" id="IPR036291">
    <property type="entry name" value="NAD(P)-bd_dom_sf"/>
</dbReference>
<dbReference type="EMBL" id="JBHRTK010000034">
    <property type="protein sequence ID" value="MFC3209328.1"/>
    <property type="molecule type" value="Genomic_DNA"/>
</dbReference>